<protein>
    <submittedName>
        <fullName evidence="1">Uncharacterized protein</fullName>
    </submittedName>
</protein>
<evidence type="ECO:0000313" key="2">
    <source>
        <dbReference type="Proteomes" id="UP000235081"/>
    </source>
</evidence>
<dbReference type="Proteomes" id="UP000235081">
    <property type="component" value="Unassembled WGS sequence"/>
</dbReference>
<comment type="caution">
    <text evidence="1">The sequence shown here is derived from an EMBL/GenBank/DDBJ whole genome shotgun (WGS) entry which is preliminary data.</text>
</comment>
<organism evidence="1 2">
    <name type="scientific">Fischerella thermalis CCMEE 5318</name>
    <dbReference type="NCBI Taxonomy" id="2019666"/>
    <lineage>
        <taxon>Bacteria</taxon>
        <taxon>Bacillati</taxon>
        <taxon>Cyanobacteriota</taxon>
        <taxon>Cyanophyceae</taxon>
        <taxon>Nostocales</taxon>
        <taxon>Hapalosiphonaceae</taxon>
        <taxon>Fischerella</taxon>
    </lineage>
</organism>
<reference evidence="1 2" key="1">
    <citation type="submission" date="2017-07" db="EMBL/GenBank/DDBJ databases">
        <title>Genomes of Fischerella (Mastigocladus) sp. strains.</title>
        <authorList>
            <person name="Miller S.R."/>
        </authorList>
    </citation>
    <scope>NUCLEOTIDE SEQUENCE [LARGE SCALE GENOMIC DNA]</scope>
    <source>
        <strain evidence="1 2">CCMEE 5318</strain>
    </source>
</reference>
<evidence type="ECO:0000313" key="1">
    <source>
        <dbReference type="EMBL" id="PMB14896.1"/>
    </source>
</evidence>
<dbReference type="EMBL" id="NMQE01000974">
    <property type="protein sequence ID" value="PMB14896.1"/>
    <property type="molecule type" value="Genomic_DNA"/>
</dbReference>
<name>A0A2N6L3S8_9CYAN</name>
<accession>A0A2N6L3S8</accession>
<sequence length="66" mass="7398">MTPDKTFPVSIFIPGVNDYVEVVGAKCQVIDGKQYLRLVCKTSIGAELLINPSDLQVYFERYAVPF</sequence>
<dbReference type="AlphaFoldDB" id="A0A2N6L3S8"/>
<dbReference type="RefSeq" id="WP_102183783.1">
    <property type="nucleotide sequence ID" value="NZ_NMQE01000974.1"/>
</dbReference>
<proteinExistence type="predicted"/>
<gene>
    <name evidence="1" type="ORF">CEN46_26375</name>
</gene>